<evidence type="ECO:0008006" key="3">
    <source>
        <dbReference type="Google" id="ProtNLM"/>
    </source>
</evidence>
<evidence type="ECO:0000313" key="2">
    <source>
        <dbReference type="Proteomes" id="UP000216312"/>
    </source>
</evidence>
<comment type="caution">
    <text evidence="1">The sequence shown here is derived from an EMBL/GenBank/DDBJ whole genome shotgun (WGS) entry which is preliminary data.</text>
</comment>
<dbReference type="Gene3D" id="2.160.20.120">
    <property type="match status" value="1"/>
</dbReference>
<reference evidence="2" key="1">
    <citation type="submission" date="2017-07" db="EMBL/GenBank/DDBJ databases">
        <title>Novel pathways for hydrocarbon cycling and metabolic interdependencies in hydrothermal sediment communities.</title>
        <authorList>
            <person name="Dombrowski N."/>
            <person name="Seitz K."/>
            <person name="Teske A."/>
            <person name="Baker B."/>
        </authorList>
    </citation>
    <scope>NUCLEOTIDE SEQUENCE [LARGE SCALE GENOMIC DNA]</scope>
</reference>
<dbReference type="EMBL" id="NMUJ01000009">
    <property type="protein sequence ID" value="OYV03338.1"/>
    <property type="molecule type" value="Genomic_DNA"/>
</dbReference>
<proteinExistence type="predicted"/>
<organism evidence="1 2">
    <name type="scientific">candidate division WOR-3 bacterium 4484_18</name>
    <dbReference type="NCBI Taxonomy" id="2020626"/>
    <lineage>
        <taxon>Bacteria</taxon>
        <taxon>Bacteria division WOR-3</taxon>
    </lineage>
</organism>
<accession>A0A257LUI6</accession>
<sequence>MIALLMLGMIDTTEVLEVKNVTPPLHVEIALVGRINIKKGTPGKIEFHKYCSEHIAEKVKLTLKADRVYIGLKDVKLIDWHETPEFDVYLPPNMAMEVELNFGAARFDIDLGELTITRFELNTGAIKGRLSCTGRASVEAMELNVGAAKLTIEDLGNISPKLLDINCGVSNLTLSLNGDWSDTCDIHIATALSKITVKAPTELDIQLTTEGFLTGDTQIVHPTPQVRIKVEGALNRVRLQRYRNI</sequence>
<protein>
    <recommendedName>
        <fullName evidence="3">Adhesin domain-containing protein</fullName>
    </recommendedName>
</protein>
<gene>
    <name evidence="1" type="ORF">CGW93_01380</name>
</gene>
<evidence type="ECO:0000313" key="1">
    <source>
        <dbReference type="EMBL" id="OYV03338.1"/>
    </source>
</evidence>
<dbReference type="Proteomes" id="UP000216312">
    <property type="component" value="Unassembled WGS sequence"/>
</dbReference>
<dbReference type="AlphaFoldDB" id="A0A257LUI6"/>
<name>A0A257LUI6_UNCW3</name>